<evidence type="ECO:0000313" key="2">
    <source>
        <dbReference type="EMBL" id="SMC56919.1"/>
    </source>
</evidence>
<accession>A0A1W2A862</accession>
<evidence type="ECO:0000313" key="3">
    <source>
        <dbReference type="Proteomes" id="UP000192634"/>
    </source>
</evidence>
<dbReference type="AlphaFoldDB" id="A0A1W2A862"/>
<feature type="domain" description="TY-Chap central" evidence="1">
    <location>
        <begin position="139"/>
        <end position="262"/>
    </location>
</feature>
<reference evidence="2 3" key="1">
    <citation type="submission" date="2017-04" db="EMBL/GenBank/DDBJ databases">
        <authorList>
            <person name="Afonso C.L."/>
            <person name="Miller P.J."/>
            <person name="Scott M.A."/>
            <person name="Spackman E."/>
            <person name="Goraichik I."/>
            <person name="Dimitrov K.M."/>
            <person name="Suarez D.L."/>
            <person name="Swayne D.E."/>
        </authorList>
    </citation>
    <scope>NUCLEOTIDE SEQUENCE [LARGE SCALE GENOMIC DNA]</scope>
    <source>
        <strain evidence="2 3">CGMCC 1.12511</strain>
    </source>
</reference>
<gene>
    <name evidence="2" type="ORF">SAMN06296429_105147</name>
</gene>
<evidence type="ECO:0000259" key="1">
    <source>
        <dbReference type="Pfam" id="PF22551"/>
    </source>
</evidence>
<dbReference type="InterPro" id="IPR054343">
    <property type="entry name" value="TY-Chap_M"/>
</dbReference>
<name>A0A1W2A862_9MICO</name>
<dbReference type="Pfam" id="PF22551">
    <property type="entry name" value="TY-Chap1"/>
    <property type="match status" value="1"/>
</dbReference>
<protein>
    <recommendedName>
        <fullName evidence="1">TY-Chap central domain-containing protein</fullName>
    </recommendedName>
</protein>
<organism evidence="2 3">
    <name type="scientific">Janibacter indicus</name>
    <dbReference type="NCBI Taxonomy" id="857417"/>
    <lineage>
        <taxon>Bacteria</taxon>
        <taxon>Bacillati</taxon>
        <taxon>Actinomycetota</taxon>
        <taxon>Actinomycetes</taxon>
        <taxon>Micrococcales</taxon>
        <taxon>Intrasporangiaceae</taxon>
        <taxon>Janibacter</taxon>
    </lineage>
</organism>
<sequence>MAMTEQEMAAGVEEINAAWKAFERRLLTLVEAMGYPQDRLVLEVGERVEVPVVAFRMQGGALCATVGDDEYTENHAIGREPLVHRAIMLLRNIVGVPHPQLLTHRAQGPCAQLAPVLGLAWTGGPRPAPEVYVETDREALVDIVEEALSDDYEVFRDEDDDLFVEHLGQRVWVQVMRDASVIVINTRVAHGARSRRQAAVEVGIINRSNPWVRWQVIGRDIVQTAMVETMPFAPNHLMTTMAVFLNAMKTRDDLALRVGGEVA</sequence>
<dbReference type="EMBL" id="FWXN01000005">
    <property type="protein sequence ID" value="SMC56919.1"/>
    <property type="molecule type" value="Genomic_DNA"/>
</dbReference>
<dbReference type="Proteomes" id="UP000192634">
    <property type="component" value="Unassembled WGS sequence"/>
</dbReference>
<proteinExistence type="predicted"/>